<keyword evidence="3" id="KW-0804">Transcription</keyword>
<dbReference type="EMBL" id="JALHLE010000013">
    <property type="protein sequence ID" value="MCJ2178923.1"/>
    <property type="molecule type" value="Genomic_DNA"/>
</dbReference>
<dbReference type="Pfam" id="PF12833">
    <property type="entry name" value="HTH_18"/>
    <property type="match status" value="1"/>
</dbReference>
<evidence type="ECO:0000256" key="3">
    <source>
        <dbReference type="ARBA" id="ARBA00023163"/>
    </source>
</evidence>
<dbReference type="PANTHER" id="PTHR47894:SF4">
    <property type="entry name" value="HTH-TYPE TRANSCRIPTIONAL REGULATOR GADX"/>
    <property type="match status" value="1"/>
</dbReference>
<evidence type="ECO:0000256" key="2">
    <source>
        <dbReference type="ARBA" id="ARBA00023125"/>
    </source>
</evidence>
<keyword evidence="6" id="KW-1185">Reference proteome</keyword>
<organism evidence="5 6">
    <name type="scientific">Novosphingobium album</name>
    <name type="common">ex Hu et al. 2023</name>
    <dbReference type="NCBI Taxonomy" id="2930093"/>
    <lineage>
        <taxon>Bacteria</taxon>
        <taxon>Pseudomonadati</taxon>
        <taxon>Pseudomonadota</taxon>
        <taxon>Alphaproteobacteria</taxon>
        <taxon>Sphingomonadales</taxon>
        <taxon>Sphingomonadaceae</taxon>
        <taxon>Novosphingobium</taxon>
    </lineage>
</organism>
<sequence>MRSLEEEGAFERLNAPLLRQFAALASELGGSLPGLLRAAGISPGEFADGDGTMTYRQTIVLLETAARMLECPDLGMQLASRQGGSSVFGPLGMAMRNSKTFGDAVKFACEHSNAHSRAARIWMQPIPEERLVFVGHELLLGNIGNWAQAIEQVLLIGHLQAMETTGGYARARRIHFRHEAVSGRETYRRHFGCEVRFGEPVDGIMFSPEDLACPILMHSADVHQEVAAYVERTFPNQRPPLHADVRGLIMRRLTTGDCSSAEVARALNIHERALRRRLQREGSSFQDVKDEVRRDLTMYYLERTTLDMRSISEKLGFAEQAIFTRQCGKWFGRSPRRLRRDLLDACP</sequence>
<keyword evidence="2" id="KW-0238">DNA-binding</keyword>
<evidence type="ECO:0000313" key="6">
    <source>
        <dbReference type="Proteomes" id="UP001162880"/>
    </source>
</evidence>
<accession>A0ABT0B211</accession>
<proteinExistence type="predicted"/>
<keyword evidence="1" id="KW-0805">Transcription regulation</keyword>
<dbReference type="Proteomes" id="UP001162880">
    <property type="component" value="Unassembled WGS sequence"/>
</dbReference>
<dbReference type="InterPro" id="IPR032687">
    <property type="entry name" value="AraC-type_N"/>
</dbReference>
<name>A0ABT0B211_9SPHN</name>
<gene>
    <name evidence="5" type="ORF">MTR64_10135</name>
</gene>
<dbReference type="InterPro" id="IPR018060">
    <property type="entry name" value="HTH_AraC"/>
</dbReference>
<dbReference type="InterPro" id="IPR009057">
    <property type="entry name" value="Homeodomain-like_sf"/>
</dbReference>
<evidence type="ECO:0000313" key="5">
    <source>
        <dbReference type="EMBL" id="MCJ2178923.1"/>
    </source>
</evidence>
<dbReference type="PANTHER" id="PTHR47894">
    <property type="entry name" value="HTH-TYPE TRANSCRIPTIONAL REGULATOR GADX"/>
    <property type="match status" value="1"/>
</dbReference>
<evidence type="ECO:0000259" key="4">
    <source>
        <dbReference type="PROSITE" id="PS01124"/>
    </source>
</evidence>
<evidence type="ECO:0000256" key="1">
    <source>
        <dbReference type="ARBA" id="ARBA00023015"/>
    </source>
</evidence>
<dbReference type="SMART" id="SM00342">
    <property type="entry name" value="HTH_ARAC"/>
    <property type="match status" value="1"/>
</dbReference>
<protein>
    <submittedName>
        <fullName evidence="5">AraC family transcriptional regulator</fullName>
    </submittedName>
</protein>
<comment type="caution">
    <text evidence="5">The sequence shown here is derived from an EMBL/GenBank/DDBJ whole genome shotgun (WGS) entry which is preliminary data.</text>
</comment>
<reference evidence="5" key="1">
    <citation type="submission" date="2022-03" db="EMBL/GenBank/DDBJ databases">
        <title>Identification of a novel bacterium isolated from mangrove sediments.</title>
        <authorList>
            <person name="Pan X."/>
        </authorList>
    </citation>
    <scope>NUCLEOTIDE SEQUENCE</scope>
    <source>
        <strain evidence="5">B2580</strain>
    </source>
</reference>
<dbReference type="RefSeq" id="WP_243993416.1">
    <property type="nucleotide sequence ID" value="NZ_JALHLE010000013.1"/>
</dbReference>
<dbReference type="Gene3D" id="1.10.10.60">
    <property type="entry name" value="Homeodomain-like"/>
    <property type="match status" value="1"/>
</dbReference>
<feature type="domain" description="HTH araC/xylS-type" evidence="4">
    <location>
        <begin position="243"/>
        <end position="341"/>
    </location>
</feature>
<dbReference type="PROSITE" id="PS01124">
    <property type="entry name" value="HTH_ARAC_FAMILY_2"/>
    <property type="match status" value="1"/>
</dbReference>
<dbReference type="SUPFAM" id="SSF46689">
    <property type="entry name" value="Homeodomain-like"/>
    <property type="match status" value="1"/>
</dbReference>
<dbReference type="Pfam" id="PF12625">
    <property type="entry name" value="Arabinose_bd"/>
    <property type="match status" value="1"/>
</dbReference>